<evidence type="ECO:0000313" key="2">
    <source>
        <dbReference type="EMBL" id="GJN88851.1"/>
    </source>
</evidence>
<evidence type="ECO:0000256" key="1">
    <source>
        <dbReference type="SAM" id="MobiDB-lite"/>
    </source>
</evidence>
<evidence type="ECO:0000313" key="3">
    <source>
        <dbReference type="Proteomes" id="UP001342314"/>
    </source>
</evidence>
<organism evidence="2 3">
    <name type="scientific">Rhodotorula paludigena</name>
    <dbReference type="NCBI Taxonomy" id="86838"/>
    <lineage>
        <taxon>Eukaryota</taxon>
        <taxon>Fungi</taxon>
        <taxon>Dikarya</taxon>
        <taxon>Basidiomycota</taxon>
        <taxon>Pucciniomycotina</taxon>
        <taxon>Microbotryomycetes</taxon>
        <taxon>Sporidiobolales</taxon>
        <taxon>Sporidiobolaceae</taxon>
        <taxon>Rhodotorula</taxon>
    </lineage>
</organism>
<dbReference type="Proteomes" id="UP001342314">
    <property type="component" value="Unassembled WGS sequence"/>
</dbReference>
<dbReference type="AlphaFoldDB" id="A0AAV5G8E1"/>
<name>A0AAV5G8E1_9BASI</name>
<feature type="region of interest" description="Disordered" evidence="1">
    <location>
        <begin position="265"/>
        <end position="288"/>
    </location>
</feature>
<feature type="region of interest" description="Disordered" evidence="1">
    <location>
        <begin position="427"/>
        <end position="458"/>
    </location>
</feature>
<feature type="compositionally biased region" description="Basic and acidic residues" evidence="1">
    <location>
        <begin position="273"/>
        <end position="288"/>
    </location>
</feature>
<protein>
    <submittedName>
        <fullName evidence="2">Uncharacterized protein</fullName>
    </submittedName>
</protein>
<sequence>MRQKQRCASPAFAACRSSSDLSRLNGSEGVGGSGMLPASLLLKCKDAEQRGGRNAQALGLMGGFAELEMRLRNLDVQVLRSSTLSHFFTLSSKSFAYPPTSGLITATAVSSIDKFITSSILSHLLPSLAAAMSQLSSAGTHCKFEASDLVSNKVVLRKSLDVLRNHLTGRLGQVLSNESLCNMAEMGPSLCCQMRLSKMLRQSAKRIMQFMVATVFTRLRHVPSDDELGATQSEAMATSVSLSEFAADVSAPGGPRMAALDPRSVQVPAAGPSEREKSRRTFNFKDDGASNDDGDIAPFGLASIQELLRVIIALFNPHDQQHTLRLMALCLVNITCEVGGRSIRRFPVSRMMVADHLCRHLLQLARCNHPQLLSTSLRAITNIFSTMRRISSSSKNPSSRSCSTASSCPTPLDLDAQQRAALLGNFQASARERSESTRGGPSAESRELMLENLDSSVT</sequence>
<comment type="caution">
    <text evidence="2">The sequence shown here is derived from an EMBL/GenBank/DDBJ whole genome shotgun (WGS) entry which is preliminary data.</text>
</comment>
<dbReference type="EMBL" id="BQKY01000003">
    <property type="protein sequence ID" value="GJN88851.1"/>
    <property type="molecule type" value="Genomic_DNA"/>
</dbReference>
<gene>
    <name evidence="2" type="ORF">Rhopal_001822-T1</name>
</gene>
<keyword evidence="3" id="KW-1185">Reference proteome</keyword>
<accession>A0AAV5G8E1</accession>
<reference evidence="2 3" key="1">
    <citation type="submission" date="2021-12" db="EMBL/GenBank/DDBJ databases">
        <title>High titer production of polyol ester of fatty acids by Rhodotorula paludigena BS15 towards product separation-free biomass refinery.</title>
        <authorList>
            <person name="Mano J."/>
            <person name="Ono H."/>
            <person name="Tanaka T."/>
            <person name="Naito K."/>
            <person name="Sushida H."/>
            <person name="Ike M."/>
            <person name="Tokuyasu K."/>
            <person name="Kitaoka M."/>
        </authorList>
    </citation>
    <scope>NUCLEOTIDE SEQUENCE [LARGE SCALE GENOMIC DNA]</scope>
    <source>
        <strain evidence="2 3">BS15</strain>
    </source>
</reference>
<proteinExistence type="predicted"/>